<dbReference type="AlphaFoldDB" id="A0A1I2N0Z4"/>
<reference evidence="5" key="1">
    <citation type="submission" date="2016-10" db="EMBL/GenBank/DDBJ databases">
        <authorList>
            <person name="Varghese N."/>
            <person name="Submissions S."/>
        </authorList>
    </citation>
    <scope>NUCLEOTIDE SEQUENCE [LARGE SCALE GENOMIC DNA]</scope>
    <source>
        <strain evidence="5">DSM 23515</strain>
    </source>
</reference>
<keyword evidence="2" id="KW-0732">Signal</keyword>
<accession>A0A1I2N0Z4</accession>
<dbReference type="GO" id="GO:0005975">
    <property type="term" value="P:carbohydrate metabolic process"/>
    <property type="evidence" value="ECO:0007669"/>
    <property type="project" value="InterPro"/>
</dbReference>
<dbReference type="InterPro" id="IPR050546">
    <property type="entry name" value="Glycosyl_Hydrlase_16"/>
</dbReference>
<comment type="similarity">
    <text evidence="1">Belongs to the glycosyl hydrolase 16 family.</text>
</comment>
<gene>
    <name evidence="4" type="ORF">SAMN04488033_11729</name>
</gene>
<name>A0A1I2N0Z4_9FLAO</name>
<feature type="signal peptide" evidence="2">
    <location>
        <begin position="1"/>
        <end position="19"/>
    </location>
</feature>
<evidence type="ECO:0000259" key="3">
    <source>
        <dbReference type="PROSITE" id="PS51762"/>
    </source>
</evidence>
<keyword evidence="5" id="KW-1185">Reference proteome</keyword>
<evidence type="ECO:0000313" key="5">
    <source>
        <dbReference type="Proteomes" id="UP000199116"/>
    </source>
</evidence>
<dbReference type="PANTHER" id="PTHR10963">
    <property type="entry name" value="GLYCOSYL HYDROLASE-RELATED"/>
    <property type="match status" value="1"/>
</dbReference>
<dbReference type="PANTHER" id="PTHR10963:SF55">
    <property type="entry name" value="GLYCOSIDE HYDROLASE FAMILY 16 PROTEIN"/>
    <property type="match status" value="1"/>
</dbReference>
<evidence type="ECO:0000313" key="4">
    <source>
        <dbReference type="EMBL" id="SFF97028.1"/>
    </source>
</evidence>
<keyword evidence="4" id="KW-0378">Hydrolase</keyword>
<dbReference type="InterPro" id="IPR013320">
    <property type="entry name" value="ConA-like_dom_sf"/>
</dbReference>
<dbReference type="GO" id="GO:0004553">
    <property type="term" value="F:hydrolase activity, hydrolyzing O-glycosyl compounds"/>
    <property type="evidence" value="ECO:0007669"/>
    <property type="project" value="InterPro"/>
</dbReference>
<dbReference type="SUPFAM" id="SSF49899">
    <property type="entry name" value="Concanavalin A-like lectins/glucanases"/>
    <property type="match status" value="1"/>
</dbReference>
<protein>
    <submittedName>
        <fullName evidence="4">Glycosyl hydrolases family 16</fullName>
    </submittedName>
</protein>
<sequence length="271" mass="31105">MKKKWIILFSTFLCLGCLAKKKISEQPKTTAADFQLVWQDDFNGSVIDTIKWSRITEGAPDWKNYMTTDDQVYEVADGYLYLKGLVNTDTQTDPRPYLTGGVWTRDKFNFTYGKVEVRAKMESAKGSWPAIWLLGRKNDDSWPANGEIDIMEHLNFDNFIHSTIHSSIKSSPSTKTVNVNPGEFNTYGVEWYPNKIVFTINEAPTFTYHKEAGADWRQWPFDRDFHLILSQQLGGAWVGNVDSSQLPVDFVIDYVKYYEYNPSRTTALGSN</sequence>
<evidence type="ECO:0000256" key="2">
    <source>
        <dbReference type="SAM" id="SignalP"/>
    </source>
</evidence>
<dbReference type="RefSeq" id="WP_093305312.1">
    <property type="nucleotide sequence ID" value="NZ_FOOH01000017.1"/>
</dbReference>
<dbReference type="PROSITE" id="PS51762">
    <property type="entry name" value="GH16_2"/>
    <property type="match status" value="1"/>
</dbReference>
<dbReference type="InterPro" id="IPR000757">
    <property type="entry name" value="Beta-glucanase-like"/>
</dbReference>
<feature type="domain" description="GH16" evidence="3">
    <location>
        <begin position="60"/>
        <end position="263"/>
    </location>
</feature>
<evidence type="ECO:0000256" key="1">
    <source>
        <dbReference type="ARBA" id="ARBA00006865"/>
    </source>
</evidence>
<dbReference type="CDD" id="cd08023">
    <property type="entry name" value="GH16_laminarinase_like"/>
    <property type="match status" value="1"/>
</dbReference>
<dbReference type="EMBL" id="FOOH01000017">
    <property type="protein sequence ID" value="SFF97028.1"/>
    <property type="molecule type" value="Genomic_DNA"/>
</dbReference>
<proteinExistence type="inferred from homology"/>
<organism evidence="4 5">
    <name type="scientific">Salegentibacter agarivorans</name>
    <dbReference type="NCBI Taxonomy" id="345907"/>
    <lineage>
        <taxon>Bacteria</taxon>
        <taxon>Pseudomonadati</taxon>
        <taxon>Bacteroidota</taxon>
        <taxon>Flavobacteriia</taxon>
        <taxon>Flavobacteriales</taxon>
        <taxon>Flavobacteriaceae</taxon>
        <taxon>Salegentibacter</taxon>
    </lineage>
</organism>
<dbReference type="Proteomes" id="UP000199116">
    <property type="component" value="Unassembled WGS sequence"/>
</dbReference>
<dbReference type="Gene3D" id="2.60.120.200">
    <property type="match status" value="1"/>
</dbReference>
<feature type="chain" id="PRO_5011756108" evidence="2">
    <location>
        <begin position="20"/>
        <end position="271"/>
    </location>
</feature>
<dbReference type="Pfam" id="PF00722">
    <property type="entry name" value="Glyco_hydro_16"/>
    <property type="match status" value="1"/>
</dbReference>